<dbReference type="GO" id="GO:0016829">
    <property type="term" value="F:lyase activity"/>
    <property type="evidence" value="ECO:0007669"/>
    <property type="project" value="UniProtKB-KW"/>
</dbReference>
<sequence length="400" mass="41381">MAAAARLAWVDATSGVAGDMLLGALIDAGASLPAIRAAVESVIPAAVALSVDEVSRAGLRAARLRVEPLIESPPHRTWRSIRALIEDAELPEPVRDRALAVFGRLAQAEGRVHGVSADEVHFHEVGAWDSIADVVGVCAALHSLGISRLSASAVALGSGRVRTAHGEIPVPVPAVLELSAGWQVVSGGAGELATPTGLALVTALASECGALPPMSLESTGVGAGTRDTPGRPNVVRVVVGTPVAEGGRDELVLEANVDDLDPRLWPGVLAALLAEGASDAWLVPILMKKGRPAHTLCVLAPVERAAALREAMFRETSTIGVRETAVRKTALERTWVHVPLLGATVPVKVAHRDGEILQATPEFDDVAALARKLGMPVRTVLEAAVAAAVDQHLIPGAELP</sequence>
<evidence type="ECO:0000313" key="3">
    <source>
        <dbReference type="EMBL" id="MED7825162.1"/>
    </source>
</evidence>
<comment type="catalytic activity">
    <reaction evidence="2">
        <text>Ni(II)-pyridinium-3,5-bisthiocarboxylate mononucleotide = pyridinium-3,5-bisthiocarboxylate mononucleotide + Ni(2+)</text>
        <dbReference type="Rhea" id="RHEA:54784"/>
        <dbReference type="ChEBI" id="CHEBI:49786"/>
        <dbReference type="ChEBI" id="CHEBI:137372"/>
        <dbReference type="ChEBI" id="CHEBI:137373"/>
        <dbReference type="EC" id="4.99.1.12"/>
    </reaction>
</comment>
<dbReference type="Pfam" id="PF01969">
    <property type="entry name" value="Ni_insertion"/>
    <property type="match status" value="1"/>
</dbReference>
<dbReference type="EC" id="4.99.1.12" evidence="2"/>
<keyword evidence="4" id="KW-1185">Reference proteome</keyword>
<dbReference type="EMBL" id="JAYWVC010000098">
    <property type="protein sequence ID" value="MED7825162.1"/>
    <property type="molecule type" value="Genomic_DNA"/>
</dbReference>
<proteinExistence type="inferred from homology"/>
<dbReference type="RefSeq" id="WP_329509584.1">
    <property type="nucleotide sequence ID" value="NZ_BAAAYZ010000156.1"/>
</dbReference>
<dbReference type="Proteomes" id="UP001333996">
    <property type="component" value="Unassembled WGS sequence"/>
</dbReference>
<comment type="caution">
    <text evidence="3">The sequence shown here is derived from an EMBL/GenBank/DDBJ whole genome shotgun (WGS) entry which is preliminary data.</text>
</comment>
<dbReference type="InterPro" id="IPR002822">
    <property type="entry name" value="Ni_insertion"/>
</dbReference>
<evidence type="ECO:0000313" key="4">
    <source>
        <dbReference type="Proteomes" id="UP001333996"/>
    </source>
</evidence>
<name>A0ABU7FM35_9ACTN</name>
<dbReference type="NCBIfam" id="TIGR00299">
    <property type="entry name" value="nickel pincer cofactor biosynthesis protein LarC"/>
    <property type="match status" value="1"/>
</dbReference>
<dbReference type="Gene3D" id="3.30.70.1380">
    <property type="entry name" value="Transcriptional regulatory protein pf0864 domain like"/>
    <property type="match status" value="1"/>
</dbReference>
<dbReference type="PANTHER" id="PTHR36566">
    <property type="entry name" value="NICKEL INSERTION PROTEIN-RELATED"/>
    <property type="match status" value="1"/>
</dbReference>
<accession>A0ABU7FM35</accession>
<dbReference type="HAMAP" id="MF_01074">
    <property type="entry name" value="LarC"/>
    <property type="match status" value="1"/>
</dbReference>
<gene>
    <name evidence="2 3" type="primary">larC</name>
    <name evidence="3" type="ORF">VXC91_25035</name>
</gene>
<dbReference type="PANTHER" id="PTHR36566:SF1">
    <property type="entry name" value="PYRIDINIUM-3,5-BISTHIOCARBOXYLIC ACID MONONUCLEOTIDE NICKEL INSERTION PROTEIN"/>
    <property type="match status" value="1"/>
</dbReference>
<protein>
    <recommendedName>
        <fullName evidence="2">Pyridinium-3,5-bisthiocarboxylic acid mononucleotide nickel insertion protein</fullName>
        <shortName evidence="2">P2TMN nickel insertion protein</shortName>
        <ecNumber evidence="2">4.99.1.12</ecNumber>
    </recommendedName>
    <alternativeName>
        <fullName evidence="2">Nickel-pincer cofactor biosynthesis protein LarC</fullName>
    </alternativeName>
</protein>
<comment type="function">
    <text evidence="2">Involved in the biosynthesis of a nickel-pincer cofactor ((SCS)Ni(II) pincer complex). Binds Ni(2+), and functions in nickel delivery to pyridinium-3,5-bisthiocarboxylic acid mononucleotide (P2TMN), to form the mature cofactor. Is thus probably required for the activation of nickel-pincer cofactor-dependent enzymes.</text>
</comment>
<evidence type="ECO:0000256" key="2">
    <source>
        <dbReference type="HAMAP-Rule" id="MF_01074"/>
    </source>
</evidence>
<dbReference type="Gene3D" id="3.10.20.300">
    <property type="entry name" value="mk0293 like domain"/>
    <property type="match status" value="1"/>
</dbReference>
<reference evidence="3" key="1">
    <citation type="submission" date="2024-01" db="EMBL/GenBank/DDBJ databases">
        <title>First draft genome sequence data of TA4-1, the type strain of Gram-positive actinobacterium Streptomyces chiangmaiensis.</title>
        <authorList>
            <person name="Yasawong M."/>
            <person name="Nantapong N."/>
        </authorList>
    </citation>
    <scope>NUCLEOTIDE SEQUENCE</scope>
    <source>
        <strain evidence="3">TA4-1</strain>
    </source>
</reference>
<comment type="similarity">
    <text evidence="2">Belongs to the LarC family.</text>
</comment>
<keyword evidence="1 2" id="KW-0533">Nickel</keyword>
<evidence type="ECO:0000256" key="1">
    <source>
        <dbReference type="ARBA" id="ARBA00022596"/>
    </source>
</evidence>
<organism evidence="3 4">
    <name type="scientific">Streptomyces chiangmaiensis</name>
    <dbReference type="NCBI Taxonomy" id="766497"/>
    <lineage>
        <taxon>Bacteria</taxon>
        <taxon>Bacillati</taxon>
        <taxon>Actinomycetota</taxon>
        <taxon>Actinomycetes</taxon>
        <taxon>Kitasatosporales</taxon>
        <taxon>Streptomycetaceae</taxon>
        <taxon>Streptomyces</taxon>
    </lineage>
</organism>
<keyword evidence="2 3" id="KW-0456">Lyase</keyword>